<evidence type="ECO:0000313" key="2">
    <source>
        <dbReference type="EMBL" id="CAK7908529.1"/>
    </source>
</evidence>
<sequence length="1072" mass="121875">MSSEEIESDTPGDSESPSWEFDFPLTNGPRPPTSSTDHIQRHTKLAQLLGLSEDLPNLQHVFSTVASLCDPYTQPEENEHSILSLDCISDLVIAISFSNLKYNKVTPSSSPEAIQNPEIQSLKFDLSLAYFTILQAILGGLNADDELTLRYVNNDATNWHKNLHIWTPMNLFTPDTFNLKLSYRMACVLLLAIYKLFKPEASSNSTEYNLALNPYLHYFIKTWKCQTNVILLGLEIDRRLEALDQSDPDSEYVTPYIVNAALKGSSAIRYVCTWILNQNPSSLQLDEEDPDTGILADSPSPSQVDVMDSEYDIKCESLINFMHPLGRKKINGGALSVDMRLVVIALLITNSGFPMNARQIEHSPNSSSWERERREHQAKPIAELGDILLDLEYQDRFDEDIRYIFDYEYEEEEGGEPVGVIDEEAEDNDQWEDVVPKLTTESSSKNKNEITTAKNSDIPKIGDLNMRVDNIRRLTPEEVSQLLHSEETNDEKTPVNSTKKKAIPTSNDNNGTTTTPTINHNKKEISTAVRSKDEAELDFDEFGRDWRDIPRGENSELHPRFVKELEGFYALPEEDKQDPDNFFPRWHEFETCLGFLAMNGFEGSEGELEDFEVKVGQSVLNTIAKAVKEETEIEEVEPVSSTTITPDRIYKYLSSLASDSEVATTQDNNKLIIPIFGITKFELLLHNNRKLAGCILDEMLMCKGYRRVLIWFITHNINLCPALINYVYELLVGLRGSADNQKPYLFSRKGGKIILSDVEQSMLLHEFLSNTDLYLFATEEAVETFYGYKIVLSESIAKKYSSLMCLMIDQLINAGIINIDGKKKDGDANDIYDYAYNLQMFLFNLIAKLPEARELYFRIKNAKSGQLEEESKGSVEKPQAKIGLEEFQDATEGHFMKERYDKLISTIKDLDIDEITHYFVVHYEDWNLLQKYGERLQKHIKLLVAQNDGDETSTKVSMVGQSNLNEIQDDLRFFMENFNELCKIDYLAADLFANLESIIQGDPENNSEDGDHDDGEKISGKEGKEGDADLLDESEFNDQFLDGVGKFSEKTTKSTSESKKKKKNKKKKGKKK</sequence>
<dbReference type="Proteomes" id="UP001497600">
    <property type="component" value="Chromosome E"/>
</dbReference>
<dbReference type="EMBL" id="OZ004257">
    <property type="protein sequence ID" value="CAK7908529.1"/>
    <property type="molecule type" value="Genomic_DNA"/>
</dbReference>
<protein>
    <submittedName>
        <fullName evidence="2">Uncharacterized protein</fullName>
    </submittedName>
</protein>
<organism evidence="2 3">
    <name type="scientific">[Candida] anglica</name>
    <dbReference type="NCBI Taxonomy" id="148631"/>
    <lineage>
        <taxon>Eukaryota</taxon>
        <taxon>Fungi</taxon>
        <taxon>Dikarya</taxon>
        <taxon>Ascomycota</taxon>
        <taxon>Saccharomycotina</taxon>
        <taxon>Pichiomycetes</taxon>
        <taxon>Debaryomycetaceae</taxon>
        <taxon>Kurtzmaniella</taxon>
    </lineage>
</organism>
<accession>A0ABP0EFL2</accession>
<feature type="compositionally biased region" description="Basic and acidic residues" evidence="1">
    <location>
        <begin position="1014"/>
        <end position="1027"/>
    </location>
</feature>
<feature type="compositionally biased region" description="Polar residues" evidence="1">
    <location>
        <begin position="504"/>
        <end position="519"/>
    </location>
</feature>
<proteinExistence type="predicted"/>
<feature type="compositionally biased region" description="Basic and acidic residues" evidence="1">
    <location>
        <begin position="1047"/>
        <end position="1058"/>
    </location>
</feature>
<gene>
    <name evidence="2" type="ORF">CAAN4_E10660</name>
</gene>
<feature type="compositionally biased region" description="Basic residues" evidence="1">
    <location>
        <begin position="1059"/>
        <end position="1072"/>
    </location>
</feature>
<feature type="region of interest" description="Disordered" evidence="1">
    <location>
        <begin position="1000"/>
        <end position="1072"/>
    </location>
</feature>
<feature type="region of interest" description="Disordered" evidence="1">
    <location>
        <begin position="1"/>
        <end position="39"/>
    </location>
</feature>
<reference evidence="2 3" key="1">
    <citation type="submission" date="2024-01" db="EMBL/GenBank/DDBJ databases">
        <authorList>
            <consortium name="Genoscope - CEA"/>
            <person name="William W."/>
        </authorList>
    </citation>
    <scope>NUCLEOTIDE SEQUENCE [LARGE SCALE GENOMIC DNA]</scope>
    <source>
        <strain evidence="2 3">29B2s-10</strain>
    </source>
</reference>
<name>A0ABP0EFL2_9ASCO</name>
<feature type="compositionally biased region" description="Acidic residues" evidence="1">
    <location>
        <begin position="1"/>
        <end position="12"/>
    </location>
</feature>
<keyword evidence="3" id="KW-1185">Reference proteome</keyword>
<evidence type="ECO:0000256" key="1">
    <source>
        <dbReference type="SAM" id="MobiDB-lite"/>
    </source>
</evidence>
<evidence type="ECO:0000313" key="3">
    <source>
        <dbReference type="Proteomes" id="UP001497600"/>
    </source>
</evidence>
<feature type="region of interest" description="Disordered" evidence="1">
    <location>
        <begin position="485"/>
        <end position="519"/>
    </location>
</feature>